<reference evidence="7" key="1">
    <citation type="submission" date="2020-03" db="EMBL/GenBank/DDBJ databases">
        <title>The deep terrestrial virosphere.</title>
        <authorList>
            <person name="Holmfeldt K."/>
            <person name="Nilsson E."/>
            <person name="Simone D."/>
            <person name="Lopez-Fernandez M."/>
            <person name="Wu X."/>
            <person name="de Brujin I."/>
            <person name="Lundin D."/>
            <person name="Andersson A."/>
            <person name="Bertilsson S."/>
            <person name="Dopson M."/>
        </authorList>
    </citation>
    <scope>NUCLEOTIDE SEQUENCE</scope>
    <source>
        <strain evidence="7">MM171B01053</strain>
    </source>
</reference>
<name>A0A6M3MB55_9ZZZZ</name>
<keyword evidence="4" id="KW-0408">Iron</keyword>
<gene>
    <name evidence="7" type="ORF">MM171B01053_0003</name>
</gene>
<dbReference type="GO" id="GO:0005524">
    <property type="term" value="F:ATP binding"/>
    <property type="evidence" value="ECO:0007669"/>
    <property type="project" value="UniProtKB-KW"/>
</dbReference>
<dbReference type="PANTHER" id="PTHR23264:SF19">
    <property type="entry name" value="CYTOSOLIC FE-S CLUSTER ASSEMBLY FACTOR NUBP2"/>
    <property type="match status" value="1"/>
</dbReference>
<evidence type="ECO:0000256" key="4">
    <source>
        <dbReference type="ARBA" id="ARBA00023004"/>
    </source>
</evidence>
<dbReference type="InterPro" id="IPR019591">
    <property type="entry name" value="Mrp/NBP35_ATP-bd"/>
</dbReference>
<dbReference type="GO" id="GO:0016226">
    <property type="term" value="P:iron-sulfur cluster assembly"/>
    <property type="evidence" value="ECO:0007669"/>
    <property type="project" value="InterPro"/>
</dbReference>
<organism evidence="7">
    <name type="scientific">viral metagenome</name>
    <dbReference type="NCBI Taxonomy" id="1070528"/>
    <lineage>
        <taxon>unclassified sequences</taxon>
        <taxon>metagenomes</taxon>
        <taxon>organismal metagenomes</taxon>
    </lineage>
</organism>
<keyword evidence="5" id="KW-0411">Iron-sulfur</keyword>
<evidence type="ECO:0000313" key="7">
    <source>
        <dbReference type="EMBL" id="QJB02833.1"/>
    </source>
</evidence>
<dbReference type="EMBL" id="MT143810">
    <property type="protein sequence ID" value="QJB02833.1"/>
    <property type="molecule type" value="Genomic_DNA"/>
</dbReference>
<dbReference type="PANTHER" id="PTHR23264">
    <property type="entry name" value="NUCLEOTIDE-BINDING PROTEIN NBP35 YEAST -RELATED"/>
    <property type="match status" value="1"/>
</dbReference>
<dbReference type="InterPro" id="IPR003593">
    <property type="entry name" value="AAA+_ATPase"/>
</dbReference>
<dbReference type="GO" id="GO:0046872">
    <property type="term" value="F:metal ion binding"/>
    <property type="evidence" value="ECO:0007669"/>
    <property type="project" value="UniProtKB-KW"/>
</dbReference>
<dbReference type="Pfam" id="PF10609">
    <property type="entry name" value="ParA"/>
    <property type="match status" value="1"/>
</dbReference>
<proteinExistence type="predicted"/>
<dbReference type="AlphaFoldDB" id="A0A6M3MB55"/>
<dbReference type="SUPFAM" id="SSF52540">
    <property type="entry name" value="P-loop containing nucleoside triphosphate hydrolases"/>
    <property type="match status" value="1"/>
</dbReference>
<dbReference type="Gene3D" id="3.40.50.300">
    <property type="entry name" value="P-loop containing nucleotide triphosphate hydrolases"/>
    <property type="match status" value="1"/>
</dbReference>
<keyword evidence="3" id="KW-0067">ATP-binding</keyword>
<evidence type="ECO:0000256" key="2">
    <source>
        <dbReference type="ARBA" id="ARBA00022741"/>
    </source>
</evidence>
<accession>A0A6M3MB55</accession>
<dbReference type="GO" id="GO:0005829">
    <property type="term" value="C:cytosol"/>
    <property type="evidence" value="ECO:0007669"/>
    <property type="project" value="TreeGrafter"/>
</dbReference>
<dbReference type="InterPro" id="IPR033756">
    <property type="entry name" value="YlxH/NBP35"/>
</dbReference>
<dbReference type="GO" id="GO:0051536">
    <property type="term" value="F:iron-sulfur cluster binding"/>
    <property type="evidence" value="ECO:0007669"/>
    <property type="project" value="UniProtKB-KW"/>
</dbReference>
<feature type="domain" description="AAA+ ATPase" evidence="6">
    <location>
        <begin position="2"/>
        <end position="173"/>
    </location>
</feature>
<evidence type="ECO:0000259" key="6">
    <source>
        <dbReference type="SMART" id="SM00382"/>
    </source>
</evidence>
<keyword evidence="2" id="KW-0547">Nucleotide-binding</keyword>
<evidence type="ECO:0000256" key="3">
    <source>
        <dbReference type="ARBA" id="ARBA00022840"/>
    </source>
</evidence>
<dbReference type="GO" id="GO:0140663">
    <property type="term" value="F:ATP-dependent FeS chaperone activity"/>
    <property type="evidence" value="ECO:0007669"/>
    <property type="project" value="InterPro"/>
</dbReference>
<evidence type="ECO:0000256" key="5">
    <source>
        <dbReference type="ARBA" id="ARBA00023014"/>
    </source>
</evidence>
<dbReference type="InterPro" id="IPR027417">
    <property type="entry name" value="P-loop_NTPase"/>
</dbReference>
<dbReference type="SMART" id="SM00382">
    <property type="entry name" value="AAA"/>
    <property type="match status" value="1"/>
</dbReference>
<sequence>MVKTVLVASGKGGTGKTTTTVMLGRALSKKHKVALLDLDMTGPNTAHILGLSQKEVDSQKTFDGDWFYPIKYSENLEIFSPSFLFPPNTAVAWSGDKRRELIHELIDKVKWNSPDILLCDSPPGTGDEIMAVLRYIPKVDGAVIVTNAKRVSLDDAQRLISLLTNRLYNVPVLGIIDNMSSIEFGDGTRSDLFDEGISVGDELGIEVLAKVPFKHDLSALDFDGAAGVVAHRIGLNSKEVVQ</sequence>
<evidence type="ECO:0000256" key="1">
    <source>
        <dbReference type="ARBA" id="ARBA00022723"/>
    </source>
</evidence>
<protein>
    <recommendedName>
        <fullName evidence="6">AAA+ ATPase domain-containing protein</fullName>
    </recommendedName>
</protein>
<keyword evidence="1" id="KW-0479">Metal-binding</keyword>